<gene>
    <name evidence="2" type="ORF">DdX_15457</name>
</gene>
<sequence length="446" mass="50201">MCSSLFRCIALNLFFSLVQSSDFIARKFQIWNEQKKELVPVELIFTEGDQTLFIWKDYEAIGAPERGRPESLERTTPGLDRRFKGMQFSCKIHLEPNENTSNLPERIQIYAQVEDKDKQTHPYSVIGKNLLQAIDQQVESFALSRVQLSNFWKFALSSCENTTVTTSLYPYLDSPPLDDEGTFECHIRVPKAPLKTIKFRAHVNKSVMAGESYMGWKMLKAIRDSGNTAIYRGYYVKHDSTCSLASDSLGMNFVAYSVILVIHSLSQYTVTAPVPEKQNVFHVQGIIGCSASENGPTSAIPATVEFYAKPIKVGKLEYELLGTLRSINIKSEVMPFVIQGSGTEIKSVNYDQGEREEGQPTKRPPAGSFAIQGSWPEVCSNCEKGVYLKLMYHCPSGDHKERSLVHKDVPIHPVIKIEIPTKFITVRESDDVSTPPKIFDFGKISM</sequence>
<comment type="caution">
    <text evidence="2">The sequence shown here is derived from an EMBL/GenBank/DDBJ whole genome shotgun (WGS) entry which is preliminary data.</text>
</comment>
<feature type="chain" id="PRO_5042049517" evidence="1">
    <location>
        <begin position="21"/>
        <end position="446"/>
    </location>
</feature>
<reference evidence="2" key="1">
    <citation type="submission" date="2022-01" db="EMBL/GenBank/DDBJ databases">
        <title>Genome Sequence Resource for Two Populations of Ditylenchus destructor, the Migratory Endoparasitic Phytonematode.</title>
        <authorList>
            <person name="Zhang H."/>
            <person name="Lin R."/>
            <person name="Xie B."/>
        </authorList>
    </citation>
    <scope>NUCLEOTIDE SEQUENCE</scope>
    <source>
        <strain evidence="2">BazhouSP</strain>
    </source>
</reference>
<dbReference type="AlphaFoldDB" id="A0AAD4R0V9"/>
<protein>
    <submittedName>
        <fullName evidence="2">Uncharacterized protein</fullName>
    </submittedName>
</protein>
<dbReference type="Proteomes" id="UP001201812">
    <property type="component" value="Unassembled WGS sequence"/>
</dbReference>
<evidence type="ECO:0000313" key="3">
    <source>
        <dbReference type="Proteomes" id="UP001201812"/>
    </source>
</evidence>
<feature type="signal peptide" evidence="1">
    <location>
        <begin position="1"/>
        <end position="20"/>
    </location>
</feature>
<accession>A0AAD4R0V9</accession>
<dbReference type="EMBL" id="JAKKPZ010000098">
    <property type="protein sequence ID" value="KAI1702446.1"/>
    <property type="molecule type" value="Genomic_DNA"/>
</dbReference>
<proteinExistence type="predicted"/>
<evidence type="ECO:0000256" key="1">
    <source>
        <dbReference type="SAM" id="SignalP"/>
    </source>
</evidence>
<evidence type="ECO:0000313" key="2">
    <source>
        <dbReference type="EMBL" id="KAI1702446.1"/>
    </source>
</evidence>
<name>A0AAD4R0V9_9BILA</name>
<keyword evidence="1" id="KW-0732">Signal</keyword>
<organism evidence="2 3">
    <name type="scientific">Ditylenchus destructor</name>
    <dbReference type="NCBI Taxonomy" id="166010"/>
    <lineage>
        <taxon>Eukaryota</taxon>
        <taxon>Metazoa</taxon>
        <taxon>Ecdysozoa</taxon>
        <taxon>Nematoda</taxon>
        <taxon>Chromadorea</taxon>
        <taxon>Rhabditida</taxon>
        <taxon>Tylenchina</taxon>
        <taxon>Tylenchomorpha</taxon>
        <taxon>Sphaerularioidea</taxon>
        <taxon>Anguinidae</taxon>
        <taxon>Anguininae</taxon>
        <taxon>Ditylenchus</taxon>
    </lineage>
</organism>
<keyword evidence="3" id="KW-1185">Reference proteome</keyword>